<accession>A0A2J9PNF0</accession>
<name>A0A2J9PNF0_9LACT</name>
<keyword evidence="6" id="KW-0808">Transferase</keyword>
<evidence type="ECO:0000256" key="7">
    <source>
        <dbReference type="ARBA" id="ARBA00022683"/>
    </source>
</evidence>
<dbReference type="SUPFAM" id="SSF55804">
    <property type="entry name" value="Phoshotransferase/anion transport protein"/>
    <property type="match status" value="1"/>
</dbReference>
<evidence type="ECO:0000313" key="14">
    <source>
        <dbReference type="Proteomes" id="UP000192813"/>
    </source>
</evidence>
<dbReference type="Gene3D" id="3.40.930.10">
    <property type="entry name" value="Mannitol-specific EII, Chain A"/>
    <property type="match status" value="1"/>
</dbReference>
<dbReference type="InterPro" id="IPR016152">
    <property type="entry name" value="PTrfase/Anion_transptr"/>
</dbReference>
<dbReference type="Proteomes" id="UP000192813">
    <property type="component" value="Unassembled WGS sequence"/>
</dbReference>
<evidence type="ECO:0000256" key="5">
    <source>
        <dbReference type="ARBA" id="ARBA00022597"/>
    </source>
</evidence>
<dbReference type="GO" id="GO:0005886">
    <property type="term" value="C:plasma membrane"/>
    <property type="evidence" value="ECO:0007669"/>
    <property type="project" value="TreeGrafter"/>
</dbReference>
<proteinExistence type="predicted"/>
<dbReference type="GO" id="GO:0016301">
    <property type="term" value="F:kinase activity"/>
    <property type="evidence" value="ECO:0007669"/>
    <property type="project" value="UniProtKB-KW"/>
</dbReference>
<dbReference type="GO" id="GO:0090563">
    <property type="term" value="F:protein-phosphocysteine-sugar phosphotransferase activity"/>
    <property type="evidence" value="ECO:0007669"/>
    <property type="project" value="TreeGrafter"/>
</dbReference>
<dbReference type="PROSITE" id="PS00372">
    <property type="entry name" value="PTS_EIIA_TYPE_2_HIS"/>
    <property type="match status" value="1"/>
</dbReference>
<feature type="domain" description="PTS EIIA type-2" evidence="12">
    <location>
        <begin position="1"/>
        <end position="145"/>
    </location>
</feature>
<dbReference type="CDD" id="cd00211">
    <property type="entry name" value="PTS_IIA_fru"/>
    <property type="match status" value="1"/>
</dbReference>
<evidence type="ECO:0000256" key="6">
    <source>
        <dbReference type="ARBA" id="ARBA00022679"/>
    </source>
</evidence>
<evidence type="ECO:0000256" key="3">
    <source>
        <dbReference type="ARBA" id="ARBA00022448"/>
    </source>
</evidence>
<dbReference type="GO" id="GO:0009401">
    <property type="term" value="P:phosphoenolpyruvate-dependent sugar phosphotransferase system"/>
    <property type="evidence" value="ECO:0007669"/>
    <property type="project" value="UniProtKB-KW"/>
</dbReference>
<evidence type="ECO:0000256" key="9">
    <source>
        <dbReference type="ARBA" id="ARBA00029908"/>
    </source>
</evidence>
<keyword evidence="4" id="KW-0597">Phosphoprotein</keyword>
<gene>
    <name evidence="13" type="ORF">A6J77_004455</name>
</gene>
<dbReference type="RefSeq" id="WP_083068539.1">
    <property type="nucleotide sequence ID" value="NZ_JALXKY010000008.1"/>
</dbReference>
<keyword evidence="7" id="KW-0598">Phosphotransferase system</keyword>
<sequence>MELKKELMQLNNTFTSKEEAIRAAGQLLVQDGAVDADYVEGMIEREGIVSTYMGNFVAIPHGTDDSKNHVNHTAISFVQVPKGIDFSDDGKEEKLAMAVFGIAGVGDDHLDLLSKIAVFCSDVANVVRLGDAKTAEEVIDMLKEVEA</sequence>
<reference evidence="14" key="1">
    <citation type="submission" date="2017-12" db="EMBL/GenBank/DDBJ databases">
        <title>FDA dAtabase for Regulatory Grade micrObial Sequences (FDA-ARGOS): Supporting development and validation of Infectious Disease Dx tests.</title>
        <authorList>
            <person name="Hoffmann M."/>
            <person name="Allard M."/>
            <person name="Evans P."/>
            <person name="Brown E."/>
            <person name="Tallon L."/>
            <person name="Sadzewicz L."/>
            <person name="Sengamalay N."/>
            <person name="Ott S."/>
            <person name="Godinez A."/>
            <person name="Nagaraj S."/>
            <person name="Vavikolanu K."/>
            <person name="Aluvathingal J."/>
            <person name="Nadendla S."/>
            <person name="Sichtig H."/>
        </authorList>
    </citation>
    <scope>NUCLEOTIDE SEQUENCE [LARGE SCALE GENOMIC DNA]</scope>
    <source>
        <strain evidence="14">FDAARGOS_249</strain>
    </source>
</reference>
<dbReference type="Pfam" id="PF00359">
    <property type="entry name" value="PTS_EIIA_2"/>
    <property type="match status" value="1"/>
</dbReference>
<dbReference type="InterPro" id="IPR050893">
    <property type="entry name" value="Sugar_PTS"/>
</dbReference>
<keyword evidence="5" id="KW-0762">Sugar transport</keyword>
<evidence type="ECO:0000256" key="4">
    <source>
        <dbReference type="ARBA" id="ARBA00022553"/>
    </source>
</evidence>
<keyword evidence="3" id="KW-0813">Transport</keyword>
<evidence type="ECO:0000256" key="2">
    <source>
        <dbReference type="ARBA" id="ARBA00014783"/>
    </source>
</evidence>
<evidence type="ECO:0000256" key="11">
    <source>
        <dbReference type="ARBA" id="ARBA00030962"/>
    </source>
</evidence>
<comment type="function">
    <text evidence="1">The phosphoenolpyruvate-dependent sugar phosphotransferase system (sugar PTS), a major carbohydrate active transport system, catalyzes the phosphorylation of incoming sugar substrates concomitantly with their translocation across the cell membrane. The enzyme II CmtAB PTS system is involved in D-mannitol transport.</text>
</comment>
<dbReference type="PANTHER" id="PTHR30181">
    <property type="entry name" value="MANNITOL PERMEASE IIC COMPONENT"/>
    <property type="match status" value="1"/>
</dbReference>
<dbReference type="InterPro" id="IPR002178">
    <property type="entry name" value="PTS_EIIA_type-2_dom"/>
</dbReference>
<dbReference type="PROSITE" id="PS51094">
    <property type="entry name" value="PTS_EIIA_TYPE_2"/>
    <property type="match status" value="1"/>
</dbReference>
<evidence type="ECO:0000313" key="13">
    <source>
        <dbReference type="EMBL" id="PNL91510.1"/>
    </source>
</evidence>
<evidence type="ECO:0000256" key="10">
    <source>
        <dbReference type="ARBA" id="ARBA00030956"/>
    </source>
</evidence>
<organism evidence="13 14">
    <name type="scientific">Aerococcus viridans</name>
    <dbReference type="NCBI Taxonomy" id="1377"/>
    <lineage>
        <taxon>Bacteria</taxon>
        <taxon>Bacillati</taxon>
        <taxon>Bacillota</taxon>
        <taxon>Bacilli</taxon>
        <taxon>Lactobacillales</taxon>
        <taxon>Aerococcaceae</taxon>
        <taxon>Aerococcus</taxon>
    </lineage>
</organism>
<evidence type="ECO:0000256" key="8">
    <source>
        <dbReference type="ARBA" id="ARBA00022777"/>
    </source>
</evidence>
<keyword evidence="8" id="KW-0418">Kinase</keyword>
<evidence type="ECO:0000259" key="12">
    <source>
        <dbReference type="PROSITE" id="PS51094"/>
    </source>
</evidence>
<evidence type="ECO:0000256" key="1">
    <source>
        <dbReference type="ARBA" id="ARBA00002434"/>
    </source>
</evidence>
<dbReference type="AlphaFoldDB" id="A0A2J9PNF0"/>
<dbReference type="PANTHER" id="PTHR30181:SF2">
    <property type="entry name" value="PTS SYSTEM MANNITOL-SPECIFIC EIICBA COMPONENT"/>
    <property type="match status" value="1"/>
</dbReference>
<protein>
    <recommendedName>
        <fullName evidence="2">Mannitol-specific phosphotransferase enzyme IIA component</fullName>
    </recommendedName>
    <alternativeName>
        <fullName evidence="10">EIIA</fullName>
    </alternativeName>
    <alternativeName>
        <fullName evidence="11">EIII</fullName>
    </alternativeName>
    <alternativeName>
        <fullName evidence="9">PTS system mannitol-specific EIIA component</fullName>
    </alternativeName>
</protein>
<dbReference type="EMBL" id="NBTM02000001">
    <property type="protein sequence ID" value="PNL91510.1"/>
    <property type="molecule type" value="Genomic_DNA"/>
</dbReference>
<comment type="caution">
    <text evidence="13">The sequence shown here is derived from an EMBL/GenBank/DDBJ whole genome shotgun (WGS) entry which is preliminary data.</text>
</comment>